<evidence type="ECO:0000313" key="4">
    <source>
        <dbReference type="EMBL" id="UWZ79521.1"/>
    </source>
</evidence>
<dbReference type="Gene3D" id="3.30.2310.20">
    <property type="entry name" value="RelE-like"/>
    <property type="match status" value="1"/>
</dbReference>
<dbReference type="Proteomes" id="UP001060414">
    <property type="component" value="Chromosome"/>
</dbReference>
<dbReference type="Pfam" id="PF05016">
    <property type="entry name" value="ParE_toxin"/>
    <property type="match status" value="1"/>
</dbReference>
<evidence type="ECO:0000256" key="3">
    <source>
        <dbReference type="PIRNR" id="PIRNR029218"/>
    </source>
</evidence>
<dbReference type="PANTHER" id="PTHR33755">
    <property type="entry name" value="TOXIN PARE1-RELATED"/>
    <property type="match status" value="1"/>
</dbReference>
<name>A0ABY5ZQM2_9BACT</name>
<dbReference type="PANTHER" id="PTHR33755:SF9">
    <property type="entry name" value="TOXIN PARE1"/>
    <property type="match status" value="1"/>
</dbReference>
<dbReference type="PIRSF" id="PIRSF029218">
    <property type="entry name" value="ParE"/>
    <property type="match status" value="1"/>
</dbReference>
<dbReference type="EMBL" id="CP092109">
    <property type="protein sequence ID" value="UWZ79521.1"/>
    <property type="molecule type" value="Genomic_DNA"/>
</dbReference>
<dbReference type="InterPro" id="IPR035093">
    <property type="entry name" value="RelE/ParE_toxin_dom_sf"/>
</dbReference>
<proteinExistence type="inferred from homology"/>
<comment type="similarity">
    <text evidence="1 3">Belongs to the RelE toxin family.</text>
</comment>
<accession>A0ABY5ZQM2</accession>
<protein>
    <recommendedName>
        <fullName evidence="3">Toxin</fullName>
    </recommendedName>
</protein>
<gene>
    <name evidence="4" type="ORF">L9S41_17840</name>
</gene>
<dbReference type="InterPro" id="IPR028344">
    <property type="entry name" value="ParE1/4"/>
</dbReference>
<dbReference type="RefSeq" id="WP_260747873.1">
    <property type="nucleotide sequence ID" value="NZ_CP092109.1"/>
</dbReference>
<reference evidence="4" key="1">
    <citation type="journal article" date="2022" name="Environ. Microbiol.">
        <title>Geoalkalibacter halelectricus SAP #1 sp. nov. possessing extracellular electron transfer and mineral#reducing capabilities from a haloalkaline environment.</title>
        <authorList>
            <person name="Yadav S."/>
            <person name="Singh R."/>
            <person name="Sundharam S.S."/>
            <person name="Chaudhary S."/>
            <person name="Krishnamurthi S."/>
            <person name="Patil S.A."/>
        </authorList>
    </citation>
    <scope>NUCLEOTIDE SEQUENCE</scope>
    <source>
        <strain evidence="4">SAP-1</strain>
    </source>
</reference>
<evidence type="ECO:0000313" key="5">
    <source>
        <dbReference type="Proteomes" id="UP001060414"/>
    </source>
</evidence>
<sequence length="97" mass="11458">MPMFSLTKQALDDLRDIGRYTQARWGREQRRAYLSLLDGYFRALAENPSQGQRCDEIRPGYRKFLAGRHVIYYLVLTSDAIEIVRVLHERMDVETHL</sequence>
<dbReference type="InterPro" id="IPR051803">
    <property type="entry name" value="TA_system_RelE-like_toxin"/>
</dbReference>
<keyword evidence="5" id="KW-1185">Reference proteome</keyword>
<dbReference type="InterPro" id="IPR007712">
    <property type="entry name" value="RelE/ParE_toxin"/>
</dbReference>
<evidence type="ECO:0000256" key="2">
    <source>
        <dbReference type="ARBA" id="ARBA00022649"/>
    </source>
</evidence>
<keyword evidence="2" id="KW-1277">Toxin-antitoxin system</keyword>
<evidence type="ECO:0000256" key="1">
    <source>
        <dbReference type="ARBA" id="ARBA00006226"/>
    </source>
</evidence>
<organism evidence="4 5">
    <name type="scientific">Geoalkalibacter halelectricus</name>
    <dbReference type="NCBI Taxonomy" id="2847045"/>
    <lineage>
        <taxon>Bacteria</taxon>
        <taxon>Pseudomonadati</taxon>
        <taxon>Thermodesulfobacteriota</taxon>
        <taxon>Desulfuromonadia</taxon>
        <taxon>Desulfuromonadales</taxon>
        <taxon>Geoalkalibacteraceae</taxon>
        <taxon>Geoalkalibacter</taxon>
    </lineage>
</organism>